<evidence type="ECO:0000313" key="3">
    <source>
        <dbReference type="Proteomes" id="UP000824120"/>
    </source>
</evidence>
<keyword evidence="3" id="KW-1185">Reference proteome</keyword>
<dbReference type="EMBL" id="JACXVP010000010">
    <property type="protein sequence ID" value="KAG5582359.1"/>
    <property type="molecule type" value="Genomic_DNA"/>
</dbReference>
<name>A0A9J5X3P8_SOLCO</name>
<dbReference type="AlphaFoldDB" id="A0A9J5X3P8"/>
<organism evidence="2 3">
    <name type="scientific">Solanum commersonii</name>
    <name type="common">Commerson's wild potato</name>
    <name type="synonym">Commerson's nightshade</name>
    <dbReference type="NCBI Taxonomy" id="4109"/>
    <lineage>
        <taxon>Eukaryota</taxon>
        <taxon>Viridiplantae</taxon>
        <taxon>Streptophyta</taxon>
        <taxon>Embryophyta</taxon>
        <taxon>Tracheophyta</taxon>
        <taxon>Spermatophyta</taxon>
        <taxon>Magnoliopsida</taxon>
        <taxon>eudicotyledons</taxon>
        <taxon>Gunneridae</taxon>
        <taxon>Pentapetalae</taxon>
        <taxon>asterids</taxon>
        <taxon>lamiids</taxon>
        <taxon>Solanales</taxon>
        <taxon>Solanaceae</taxon>
        <taxon>Solanoideae</taxon>
        <taxon>Solaneae</taxon>
        <taxon>Solanum</taxon>
    </lineage>
</organism>
<feature type="compositionally biased region" description="Polar residues" evidence="1">
    <location>
        <begin position="11"/>
        <end position="24"/>
    </location>
</feature>
<sequence>MEPVGPDDQNGPFSSSNEPQSSWPWRQKRPTLKVKRSPEQTLGMEPVDPDGQLAHFQGQNEPRSCSPSFLVIQNSNVLFAEIFHKRPILDMEHVGTDVQNDPFSRSNEPRSRNFSWTSFKTLVMDPIVLDDKKGPFSSSNDP</sequence>
<feature type="region of interest" description="Disordered" evidence="1">
    <location>
        <begin position="1"/>
        <end position="63"/>
    </location>
</feature>
<reference evidence="2 3" key="1">
    <citation type="submission" date="2020-09" db="EMBL/GenBank/DDBJ databases">
        <title>De no assembly of potato wild relative species, Solanum commersonii.</title>
        <authorList>
            <person name="Cho K."/>
        </authorList>
    </citation>
    <scope>NUCLEOTIDE SEQUENCE [LARGE SCALE GENOMIC DNA]</scope>
    <source>
        <strain evidence="2">LZ3.2</strain>
        <tissue evidence="2">Leaf</tissue>
    </source>
</reference>
<evidence type="ECO:0000313" key="2">
    <source>
        <dbReference type="EMBL" id="KAG5582359.1"/>
    </source>
</evidence>
<evidence type="ECO:0000256" key="1">
    <source>
        <dbReference type="SAM" id="MobiDB-lite"/>
    </source>
</evidence>
<proteinExistence type="predicted"/>
<feature type="compositionally biased region" description="Basic residues" evidence="1">
    <location>
        <begin position="26"/>
        <end position="35"/>
    </location>
</feature>
<protein>
    <submittedName>
        <fullName evidence="2">Uncharacterized protein</fullName>
    </submittedName>
</protein>
<accession>A0A9J5X3P8</accession>
<comment type="caution">
    <text evidence="2">The sequence shown here is derived from an EMBL/GenBank/DDBJ whole genome shotgun (WGS) entry which is preliminary data.</text>
</comment>
<gene>
    <name evidence="2" type="ORF">H5410_052986</name>
</gene>
<dbReference type="Proteomes" id="UP000824120">
    <property type="component" value="Chromosome 10"/>
</dbReference>